<comment type="caution">
    <text evidence="5">The sequence shown here is derived from an EMBL/GenBank/DDBJ whole genome shotgun (WGS) entry which is preliminary data.</text>
</comment>
<protein>
    <submittedName>
        <fullName evidence="5">Putative LuxR family transcriptional regulator</fullName>
    </submittedName>
</protein>
<name>A0A0P4R5H2_9ACTN</name>
<dbReference type="Pfam" id="PF13191">
    <property type="entry name" value="AAA_16"/>
    <property type="match status" value="1"/>
</dbReference>
<dbReference type="SUPFAM" id="SSF48452">
    <property type="entry name" value="TPR-like"/>
    <property type="match status" value="1"/>
</dbReference>
<dbReference type="Gene3D" id="1.10.10.10">
    <property type="entry name" value="Winged helix-like DNA-binding domain superfamily/Winged helix DNA-binding domain"/>
    <property type="match status" value="1"/>
</dbReference>
<reference evidence="5 6" key="2">
    <citation type="journal article" date="2015" name="Stand. Genomic Sci.">
        <title>Draft genome sequence of marine-derived Streptomyces sp. TP-A0598, a producer of anti-MRSA antibiotic lydicamycins.</title>
        <authorList>
            <person name="Komaki H."/>
            <person name="Ichikawa N."/>
            <person name="Hosoyama A."/>
            <person name="Fujita N."/>
            <person name="Igarashi Y."/>
        </authorList>
    </citation>
    <scope>NUCLEOTIDE SEQUENCE [LARGE SCALE GENOMIC DNA]</scope>
    <source>
        <strain evidence="5 6">NBRC 110027</strain>
    </source>
</reference>
<evidence type="ECO:0000259" key="4">
    <source>
        <dbReference type="PROSITE" id="PS50043"/>
    </source>
</evidence>
<organism evidence="5 6">
    <name type="scientific">Streptomyces lydicamycinicus</name>
    <dbReference type="NCBI Taxonomy" id="1546107"/>
    <lineage>
        <taxon>Bacteria</taxon>
        <taxon>Bacillati</taxon>
        <taxon>Actinomycetota</taxon>
        <taxon>Actinomycetes</taxon>
        <taxon>Kitasatosporales</taxon>
        <taxon>Streptomycetaceae</taxon>
        <taxon>Streptomyces</taxon>
    </lineage>
</organism>
<dbReference type="PRINTS" id="PR00038">
    <property type="entry name" value="HTHLUXR"/>
</dbReference>
<evidence type="ECO:0000256" key="2">
    <source>
        <dbReference type="ARBA" id="ARBA00023125"/>
    </source>
</evidence>
<dbReference type="InterPro" id="IPR041664">
    <property type="entry name" value="AAA_16"/>
</dbReference>
<feature type="domain" description="HTH luxR-type" evidence="4">
    <location>
        <begin position="860"/>
        <end position="925"/>
    </location>
</feature>
<gene>
    <name evidence="5" type="ORF">TPA0598_03_00660</name>
</gene>
<dbReference type="SUPFAM" id="SSF46894">
    <property type="entry name" value="C-terminal effector domain of the bipartite response regulators"/>
    <property type="match status" value="1"/>
</dbReference>
<evidence type="ECO:0000313" key="6">
    <source>
        <dbReference type="Proteomes" id="UP000048965"/>
    </source>
</evidence>
<dbReference type="Gene3D" id="1.25.40.10">
    <property type="entry name" value="Tetratricopeptide repeat domain"/>
    <property type="match status" value="1"/>
</dbReference>
<keyword evidence="3" id="KW-0804">Transcription</keyword>
<proteinExistence type="predicted"/>
<keyword evidence="2" id="KW-0238">DNA-binding</keyword>
<dbReference type="PROSITE" id="PS00622">
    <property type="entry name" value="HTH_LUXR_1"/>
    <property type="match status" value="1"/>
</dbReference>
<accession>A0A0P4R5H2</accession>
<keyword evidence="1" id="KW-0805">Transcription regulation</keyword>
<dbReference type="EMBL" id="BBNO01000003">
    <property type="protein sequence ID" value="GAO07605.1"/>
    <property type="molecule type" value="Genomic_DNA"/>
</dbReference>
<dbReference type="InterPro" id="IPR036388">
    <property type="entry name" value="WH-like_DNA-bd_sf"/>
</dbReference>
<dbReference type="CDD" id="cd06170">
    <property type="entry name" value="LuxR_C_like"/>
    <property type="match status" value="1"/>
</dbReference>
<dbReference type="InterPro" id="IPR000792">
    <property type="entry name" value="Tscrpt_reg_LuxR_C"/>
</dbReference>
<evidence type="ECO:0000256" key="1">
    <source>
        <dbReference type="ARBA" id="ARBA00023015"/>
    </source>
</evidence>
<dbReference type="AlphaFoldDB" id="A0A0P4R5H2"/>
<dbReference type="Pfam" id="PF00196">
    <property type="entry name" value="GerE"/>
    <property type="match status" value="1"/>
</dbReference>
<dbReference type="RefSeq" id="WP_042152164.1">
    <property type="nucleotide sequence ID" value="NZ_BBNO01000003.1"/>
</dbReference>
<dbReference type="PROSITE" id="PS50043">
    <property type="entry name" value="HTH_LUXR_2"/>
    <property type="match status" value="1"/>
</dbReference>
<dbReference type="PANTHER" id="PTHR44688">
    <property type="entry name" value="DNA-BINDING TRANSCRIPTIONAL ACTIVATOR DEVR_DOSR"/>
    <property type="match status" value="1"/>
</dbReference>
<dbReference type="PANTHER" id="PTHR44688:SF16">
    <property type="entry name" value="DNA-BINDING TRANSCRIPTIONAL ACTIVATOR DEVR_DOSR"/>
    <property type="match status" value="1"/>
</dbReference>
<dbReference type="InterPro" id="IPR016032">
    <property type="entry name" value="Sig_transdc_resp-reg_C-effctor"/>
</dbReference>
<dbReference type="GO" id="GO:0003677">
    <property type="term" value="F:DNA binding"/>
    <property type="evidence" value="ECO:0007669"/>
    <property type="project" value="UniProtKB-KW"/>
</dbReference>
<sequence length="929" mass="100181">MGLVEREAVMSELRAALSDSAKGCGKVAVIRGGIASGKTALLRAFEEHAVAAGATLLRASGAPGEQSLRFGVIEQFLSGATTPPGATESLSHLAGLTTPQVGSEAPSSALSGTRAAHDLCVGLLELSRQGPLVITVDDHQFADSASLQVLTYLQHRIGTARVMLLLSQGTEPPSELVAEVLRQPYSRQFTLSPLSPEGVGQLLAQRLDSSVAVQQAPGSYAVTGGNPLLTHALIDDSLAPDQEAAAGAAVEPVAGQAFTRAVLAILRRGGPQLLRTARAVAVLGEFAAPALLARFLDVRPSVVGGALETLELAGLTTDAQFRYHGTRTAVLDELTPEERSALNRRAAELLHHDGVAPSDVVGYLLAAGEADEPWAARVLHAAADQALAHAEQALAGGKVAEAVQYLEFASRSCGDEHKRAMLTARLAWVQWTISPAAATRHHGPLQTALEKELLSSREVMRLVRSLAWHGRPEEAVRALQSLGSLPEGDGSRDPAERRLTRQWLARWYPQIFAQVERHAAMAEPMSSPGPVRRPHPAVLPRGTANVPAVDGPEQVLQRARVRETPLASVLSALHELLAAERFERAMYWCNELLQKAEGQHAAAWRGVLLDTRAAVSLRLGDLADAERDASSALTALSARSWGVAIGSPLSHAIHAATMRGHFDRAEAFLHQMIPQSMMDTRYGLQYRTARGHFHLATDRPHAALEDFEAVGDLVVKWKLDHPMTLPWRGDLAQALVRVGQTDRARELIKDQLRMIGPDSTRMRGISLGILASVSDLKQRLPLLGEVVDLLQAGGDRYQLAQAFVELGQVWQILGKLDRAQLIRRRALQLAKSCHAEQLSHQLLATREPLNSEPATSQWEDAEGMAVLSEAERRVAALAALGRTNREIGRKLHITVSTVEQHLTRVYRKLNIKRRADLPVGLPADIADIA</sequence>
<reference evidence="6" key="1">
    <citation type="submission" date="2014-09" db="EMBL/GenBank/DDBJ databases">
        <title>Whole genome shotgun sequence of Streptomyces sp. NBRC 110027.</title>
        <authorList>
            <person name="Komaki H."/>
            <person name="Ichikawa N."/>
            <person name="Katano-Makiyama Y."/>
            <person name="Hosoyama A."/>
            <person name="Hashimoto M."/>
            <person name="Uohara A."/>
            <person name="Kitahashi Y."/>
            <person name="Ohji S."/>
            <person name="Kimura A."/>
            <person name="Yamazoe A."/>
            <person name="Igarashi Y."/>
            <person name="Fujita N."/>
        </authorList>
    </citation>
    <scope>NUCLEOTIDE SEQUENCE [LARGE SCALE GENOMIC DNA]</scope>
    <source>
        <strain evidence="6">NBRC 110027</strain>
    </source>
</reference>
<dbReference type="InterPro" id="IPR011990">
    <property type="entry name" value="TPR-like_helical_dom_sf"/>
</dbReference>
<dbReference type="OrthoDB" id="3178131at2"/>
<dbReference type="SMART" id="SM00421">
    <property type="entry name" value="HTH_LUXR"/>
    <property type="match status" value="1"/>
</dbReference>
<dbReference type="Proteomes" id="UP000048965">
    <property type="component" value="Unassembled WGS sequence"/>
</dbReference>
<keyword evidence="6" id="KW-1185">Reference proteome</keyword>
<evidence type="ECO:0000313" key="5">
    <source>
        <dbReference type="EMBL" id="GAO07605.1"/>
    </source>
</evidence>
<evidence type="ECO:0000256" key="3">
    <source>
        <dbReference type="ARBA" id="ARBA00023163"/>
    </source>
</evidence>
<dbReference type="GO" id="GO:0006355">
    <property type="term" value="P:regulation of DNA-templated transcription"/>
    <property type="evidence" value="ECO:0007669"/>
    <property type="project" value="InterPro"/>
</dbReference>